<accession>A0A5J4KW18</accession>
<dbReference type="SMART" id="SM00823">
    <property type="entry name" value="PKS_PP"/>
    <property type="match status" value="1"/>
</dbReference>
<keyword evidence="3" id="KW-0597">Phosphoprotein</keyword>
<sequence>MQVVPQGIVGELYTGGDGLARGYLNQPEMSAERFIPDPFGQEPGGRLYRTGDRVRHLDDGSLEFVGRRDFQVKIRGFRIEPGEVEVVLAQHPAITDHMVVVQTRELDKFLVAYVVQQAGASITSAELKAFLREKLPEYMVPQHVIFLDRLPLNANGKVDRRALPAVEDEQSDATVTLLAAPTNPVQELLLEIWQQVLGRQQITIHDNFFEVGGHSLLATQLVSRIRNLMNVDIPLRVLFEAPTIAQLAHYVQDQRSDQAVVPVIEAGPHELAPLSFAQQRLWFLEQLEPGNIAYNIPLALHLRGALNVTALQQTVREIVRRHESLRTRFVSVNGEARQQIDPCESFTLALEPVEPGQQLQDLIEEEARQPFDLEQGPLFRARLLQVSAQEALLLLTLHHSIADGWSLGILTRELSQLYTAYVNGQPFALSELPLQYADYALWQRQWLQGEVLDAQLAYWKQQLSGAEPLALLTDYPRPVVQTYNGAQRRIELSSELSNAIKQLGQREGTTLFMTLLAAWQVLLSHYSSGQEDISVGTPIANRTQEQIEGLIGFFVNTLVLRSDLSGNPDFREVLGRVKDVALEAYARQDVPFEKLVEILQPERDRSRSPLFQSLFGVQHVTQQNLTLPGLEVELPGAEAKTAKFELSLTVLDTNQNLLCEFEYNSDLFAPETIERLAAHWQRLLTAIVIQPETPIQEFALLSAQERQQQLVDWNEPQLVYPVTATLVQSFEQQAEKYPQSIAVADEQRSLTYAQLNAQANQLAHALRREGVGPNQLVGLCVDRSVQTLVGLLAILKAGGPISHWTRPIRPSACTLC</sequence>
<dbReference type="Pfam" id="PF13193">
    <property type="entry name" value="AMP-binding_C"/>
    <property type="match status" value="1"/>
</dbReference>
<name>A0A5J4KW18_9CHLR</name>
<dbReference type="InterPro" id="IPR001242">
    <property type="entry name" value="Condensation_dom"/>
</dbReference>
<dbReference type="GO" id="GO:0031177">
    <property type="term" value="F:phosphopantetheine binding"/>
    <property type="evidence" value="ECO:0007669"/>
    <property type="project" value="InterPro"/>
</dbReference>
<dbReference type="GO" id="GO:0008610">
    <property type="term" value="P:lipid biosynthetic process"/>
    <property type="evidence" value="ECO:0007669"/>
    <property type="project" value="UniProtKB-ARBA"/>
</dbReference>
<dbReference type="SUPFAM" id="SSF52777">
    <property type="entry name" value="CoA-dependent acyltransferases"/>
    <property type="match status" value="2"/>
</dbReference>
<dbReference type="GO" id="GO:0044550">
    <property type="term" value="P:secondary metabolite biosynthetic process"/>
    <property type="evidence" value="ECO:0007669"/>
    <property type="project" value="TreeGrafter"/>
</dbReference>
<dbReference type="InterPro" id="IPR025110">
    <property type="entry name" value="AMP-bd_C"/>
</dbReference>
<dbReference type="Gene3D" id="3.40.50.12780">
    <property type="entry name" value="N-terminal domain of ligase-like"/>
    <property type="match status" value="1"/>
</dbReference>
<dbReference type="Proteomes" id="UP000326912">
    <property type="component" value="Unassembled WGS sequence"/>
</dbReference>
<comment type="cofactor">
    <cofactor evidence="1">
        <name>pantetheine 4'-phosphate</name>
        <dbReference type="ChEBI" id="CHEBI:47942"/>
    </cofactor>
</comment>
<dbReference type="GO" id="GO:0003824">
    <property type="term" value="F:catalytic activity"/>
    <property type="evidence" value="ECO:0007669"/>
    <property type="project" value="InterPro"/>
</dbReference>
<dbReference type="Pfam" id="PF00668">
    <property type="entry name" value="Condensation"/>
    <property type="match status" value="1"/>
</dbReference>
<protein>
    <recommendedName>
        <fullName evidence="4">Carrier domain-containing protein</fullName>
    </recommendedName>
</protein>
<dbReference type="PANTHER" id="PTHR45527:SF14">
    <property type="entry name" value="PLIPASTATIN SYNTHASE SUBUNIT B"/>
    <property type="match status" value="1"/>
</dbReference>
<organism evidence="5 6">
    <name type="scientific">Dictyobacter vulcani</name>
    <dbReference type="NCBI Taxonomy" id="2607529"/>
    <lineage>
        <taxon>Bacteria</taxon>
        <taxon>Bacillati</taxon>
        <taxon>Chloroflexota</taxon>
        <taxon>Ktedonobacteria</taxon>
        <taxon>Ktedonobacterales</taxon>
        <taxon>Dictyobacteraceae</taxon>
        <taxon>Dictyobacter</taxon>
    </lineage>
</organism>
<gene>
    <name evidence="5" type="ORF">KDW_58550</name>
</gene>
<dbReference type="InterPro" id="IPR023213">
    <property type="entry name" value="CAT-like_dom_sf"/>
</dbReference>
<dbReference type="InterPro" id="IPR045851">
    <property type="entry name" value="AMP-bd_C_sf"/>
</dbReference>
<reference evidence="5 6" key="1">
    <citation type="submission" date="2019-10" db="EMBL/GenBank/DDBJ databases">
        <title>Dictyobacter vulcani sp. nov., within the class Ktedonobacteria, isolated from soil of volcanic Mt. Zao.</title>
        <authorList>
            <person name="Zheng Y."/>
            <person name="Wang C.M."/>
            <person name="Sakai Y."/>
            <person name="Abe K."/>
            <person name="Yokota A."/>
            <person name="Yabe S."/>
        </authorList>
    </citation>
    <scope>NUCLEOTIDE SEQUENCE [LARGE SCALE GENOMIC DNA]</scope>
    <source>
        <strain evidence="5 6">W12</strain>
    </source>
</reference>
<dbReference type="InterPro" id="IPR036736">
    <property type="entry name" value="ACP-like_sf"/>
</dbReference>
<dbReference type="Gene3D" id="1.10.1200.10">
    <property type="entry name" value="ACP-like"/>
    <property type="match status" value="1"/>
</dbReference>
<dbReference type="GO" id="GO:0005829">
    <property type="term" value="C:cytosol"/>
    <property type="evidence" value="ECO:0007669"/>
    <property type="project" value="TreeGrafter"/>
</dbReference>
<dbReference type="PANTHER" id="PTHR45527">
    <property type="entry name" value="NONRIBOSOMAL PEPTIDE SYNTHETASE"/>
    <property type="match status" value="1"/>
</dbReference>
<evidence type="ECO:0000259" key="4">
    <source>
        <dbReference type="PROSITE" id="PS50075"/>
    </source>
</evidence>
<evidence type="ECO:0000256" key="3">
    <source>
        <dbReference type="ARBA" id="ARBA00022553"/>
    </source>
</evidence>
<evidence type="ECO:0000313" key="6">
    <source>
        <dbReference type="Proteomes" id="UP000326912"/>
    </source>
</evidence>
<dbReference type="InterPro" id="IPR020806">
    <property type="entry name" value="PKS_PP-bd"/>
</dbReference>
<dbReference type="FunFam" id="1.10.1200.10:FF:000016">
    <property type="entry name" value="Non-ribosomal peptide synthase"/>
    <property type="match status" value="1"/>
</dbReference>
<dbReference type="FunFam" id="3.30.300.30:FF:000010">
    <property type="entry name" value="Enterobactin synthetase component F"/>
    <property type="match status" value="1"/>
</dbReference>
<dbReference type="InterPro" id="IPR042099">
    <property type="entry name" value="ANL_N_sf"/>
</dbReference>
<evidence type="ECO:0000313" key="5">
    <source>
        <dbReference type="EMBL" id="GER91693.1"/>
    </source>
</evidence>
<dbReference type="FunFam" id="3.30.559.10:FF:000012">
    <property type="entry name" value="Non-ribosomal peptide synthetase"/>
    <property type="match status" value="1"/>
</dbReference>
<dbReference type="EMBL" id="BKZW01000004">
    <property type="protein sequence ID" value="GER91693.1"/>
    <property type="molecule type" value="Genomic_DNA"/>
</dbReference>
<dbReference type="InterPro" id="IPR009081">
    <property type="entry name" value="PP-bd_ACP"/>
</dbReference>
<evidence type="ECO:0000256" key="1">
    <source>
        <dbReference type="ARBA" id="ARBA00001957"/>
    </source>
</evidence>
<keyword evidence="6" id="KW-1185">Reference proteome</keyword>
<dbReference type="Gene3D" id="3.30.300.30">
    <property type="match status" value="1"/>
</dbReference>
<dbReference type="PROSITE" id="PS00012">
    <property type="entry name" value="PHOSPHOPANTETHEINE"/>
    <property type="match status" value="1"/>
</dbReference>
<dbReference type="SUPFAM" id="SSF56801">
    <property type="entry name" value="Acetyl-CoA synthetase-like"/>
    <property type="match status" value="2"/>
</dbReference>
<dbReference type="GO" id="GO:0043041">
    <property type="term" value="P:amino acid activation for nonribosomal peptide biosynthetic process"/>
    <property type="evidence" value="ECO:0007669"/>
    <property type="project" value="TreeGrafter"/>
</dbReference>
<dbReference type="GO" id="GO:0072330">
    <property type="term" value="P:monocarboxylic acid biosynthetic process"/>
    <property type="evidence" value="ECO:0007669"/>
    <property type="project" value="UniProtKB-ARBA"/>
</dbReference>
<feature type="domain" description="Carrier" evidence="4">
    <location>
        <begin position="180"/>
        <end position="255"/>
    </location>
</feature>
<dbReference type="InterPro" id="IPR000873">
    <property type="entry name" value="AMP-dep_synth/lig_dom"/>
</dbReference>
<evidence type="ECO:0000256" key="2">
    <source>
        <dbReference type="ARBA" id="ARBA00022450"/>
    </source>
</evidence>
<keyword evidence="2" id="KW-0596">Phosphopantetheine</keyword>
<dbReference type="Pfam" id="PF00501">
    <property type="entry name" value="AMP-binding"/>
    <property type="match status" value="1"/>
</dbReference>
<comment type="caution">
    <text evidence="5">The sequence shown here is derived from an EMBL/GenBank/DDBJ whole genome shotgun (WGS) entry which is preliminary data.</text>
</comment>
<dbReference type="Gene3D" id="3.30.559.10">
    <property type="entry name" value="Chloramphenicol acetyltransferase-like domain"/>
    <property type="match status" value="1"/>
</dbReference>
<dbReference type="PROSITE" id="PS50075">
    <property type="entry name" value="CARRIER"/>
    <property type="match status" value="1"/>
</dbReference>
<dbReference type="Gene3D" id="2.30.38.10">
    <property type="entry name" value="Luciferase, Domain 3"/>
    <property type="match status" value="1"/>
</dbReference>
<proteinExistence type="predicted"/>
<dbReference type="SUPFAM" id="SSF47336">
    <property type="entry name" value="ACP-like"/>
    <property type="match status" value="1"/>
</dbReference>
<dbReference type="CDD" id="cd19531">
    <property type="entry name" value="LCL_NRPS-like"/>
    <property type="match status" value="1"/>
</dbReference>
<dbReference type="Pfam" id="PF00550">
    <property type="entry name" value="PP-binding"/>
    <property type="match status" value="1"/>
</dbReference>
<dbReference type="AlphaFoldDB" id="A0A5J4KW18"/>
<dbReference type="InterPro" id="IPR006162">
    <property type="entry name" value="Ppantetheine_attach_site"/>
</dbReference>
<dbReference type="Gene3D" id="3.30.559.30">
    <property type="entry name" value="Nonribosomal peptide synthetase, condensation domain"/>
    <property type="match status" value="1"/>
</dbReference>